<dbReference type="GO" id="GO:0046872">
    <property type="term" value="F:metal ion binding"/>
    <property type="evidence" value="ECO:0007669"/>
    <property type="project" value="UniProtKB-KW"/>
</dbReference>
<dbReference type="SMART" id="SM00477">
    <property type="entry name" value="NUC"/>
    <property type="match status" value="1"/>
</dbReference>
<dbReference type="EMBL" id="FWXT01000003">
    <property type="protein sequence ID" value="SMC97846.1"/>
    <property type="molecule type" value="Genomic_DNA"/>
</dbReference>
<dbReference type="InterPro" id="IPR020821">
    <property type="entry name" value="ENPP1-3/EXOG-like_nuc-like"/>
</dbReference>
<dbReference type="PANTHER" id="PTHR13966">
    <property type="entry name" value="ENDONUCLEASE RELATED"/>
    <property type="match status" value="1"/>
</dbReference>
<keyword evidence="6" id="KW-0255">Endonuclease</keyword>
<evidence type="ECO:0000259" key="5">
    <source>
        <dbReference type="SMART" id="SM00892"/>
    </source>
</evidence>
<evidence type="ECO:0000259" key="4">
    <source>
        <dbReference type="SMART" id="SM00477"/>
    </source>
</evidence>
<name>A0A1W2DLG3_9SPHI</name>
<dbReference type="SUPFAM" id="SSF54060">
    <property type="entry name" value="His-Me finger endonucleases"/>
    <property type="match status" value="1"/>
</dbReference>
<keyword evidence="6" id="KW-0540">Nuclease</keyword>
<dbReference type="OrthoDB" id="9811262at2"/>
<dbReference type="RefSeq" id="WP_084240683.1">
    <property type="nucleotide sequence ID" value="NZ_FWXT01000003.1"/>
</dbReference>
<dbReference type="PROSITE" id="PS51257">
    <property type="entry name" value="PROKAR_LIPOPROTEIN"/>
    <property type="match status" value="1"/>
</dbReference>
<evidence type="ECO:0000256" key="2">
    <source>
        <dbReference type="PIRSR" id="PIRSR640255-2"/>
    </source>
</evidence>
<feature type="active site" description="Proton acceptor" evidence="1">
    <location>
        <position position="312"/>
    </location>
</feature>
<dbReference type="GO" id="GO:0004519">
    <property type="term" value="F:endonuclease activity"/>
    <property type="evidence" value="ECO:0007669"/>
    <property type="project" value="UniProtKB-KW"/>
</dbReference>
<dbReference type="InterPro" id="IPR044929">
    <property type="entry name" value="DNA/RNA_non-sp_Endonuclease_sf"/>
</dbReference>
<dbReference type="InterPro" id="IPR044925">
    <property type="entry name" value="His-Me_finger_sf"/>
</dbReference>
<evidence type="ECO:0000256" key="1">
    <source>
        <dbReference type="PIRSR" id="PIRSR640255-1"/>
    </source>
</evidence>
<dbReference type="Proteomes" id="UP000192756">
    <property type="component" value="Unassembled WGS sequence"/>
</dbReference>
<keyword evidence="7" id="KW-1185">Reference proteome</keyword>
<keyword evidence="6" id="KW-0378">Hydrolase</keyword>
<keyword evidence="2" id="KW-0479">Metal-binding</keyword>
<organism evidence="6 7">
    <name type="scientific">Pedobacter africanus</name>
    <dbReference type="NCBI Taxonomy" id="151894"/>
    <lineage>
        <taxon>Bacteria</taxon>
        <taxon>Pseudomonadati</taxon>
        <taxon>Bacteroidota</taxon>
        <taxon>Sphingobacteriia</taxon>
        <taxon>Sphingobacteriales</taxon>
        <taxon>Sphingobacteriaceae</taxon>
        <taxon>Pedobacter</taxon>
    </lineage>
</organism>
<feature type="domain" description="DNA/RNA non-specific endonuclease/pyrophosphatase/phosphodiesterase" evidence="5">
    <location>
        <begin position="248"/>
        <end position="459"/>
    </location>
</feature>
<sequence>MTLKHLLLYGGLVLALTGCSKKTTQELRPDPIDPVVVPPAAYSITEDFENTPAKGAYAIATVKMPTGSWILDDALVGNLTADLKNGLKSLRLRTGKITMNFDVSGMTMLYIKHGKYGTDAASTWKLMLSTDGGATFNQLGTDISETNSTLKLDSFAVNSTGKVRFQIQKEGTTRINIDDITFKGNGDPGLVVSTPDPDPADPDGSPASMPRGVTAGTDAQPATGDNSNLLFGNPSGANSVSIDNFLIDQSYYVQSYSSSRGTPNWVSWHLDASNITGASDRLDNFAGFTGLPQDAFIVQSNSYSGSGFDRGHNVPSADRTSSTNANSATFLMSNMIPQAPQNNQQTWNGLEGYLRTKVLEGNEVYIIMGSYGIGGTGSKGNANTIAGGKVTVPSNIWKIAVIIPAGNDDINRVSASTRVIAVNTPNVNTIETDWKKYRVSVRSIEAATGYNLLSGLPVSLQDIIETKTDAAN</sequence>
<proteinExistence type="predicted"/>
<feature type="domain" description="ENPP1-3/EXOG-like endonuclease/phosphodiesterase" evidence="4">
    <location>
        <begin position="249"/>
        <end position="459"/>
    </location>
</feature>
<accession>A0A1W2DLG3</accession>
<dbReference type="InterPro" id="IPR001604">
    <property type="entry name" value="Endo_G_ENPP1-like_dom"/>
</dbReference>
<dbReference type="SMART" id="SM00892">
    <property type="entry name" value="Endonuclease_NS"/>
    <property type="match status" value="1"/>
</dbReference>
<dbReference type="GO" id="GO:0003676">
    <property type="term" value="F:nucleic acid binding"/>
    <property type="evidence" value="ECO:0007669"/>
    <property type="project" value="InterPro"/>
</dbReference>
<dbReference type="STRING" id="151894.SAMN04488524_3920"/>
<evidence type="ECO:0000313" key="7">
    <source>
        <dbReference type="Proteomes" id="UP000192756"/>
    </source>
</evidence>
<dbReference type="CDD" id="cd00091">
    <property type="entry name" value="NUC"/>
    <property type="match status" value="1"/>
</dbReference>
<dbReference type="Pfam" id="PF01223">
    <property type="entry name" value="Endonuclease_NS"/>
    <property type="match status" value="1"/>
</dbReference>
<dbReference type="InterPro" id="IPR040255">
    <property type="entry name" value="Non-specific_endonuclease"/>
</dbReference>
<dbReference type="AlphaFoldDB" id="A0A1W2DLG3"/>
<reference evidence="7" key="1">
    <citation type="submission" date="2017-04" db="EMBL/GenBank/DDBJ databases">
        <authorList>
            <person name="Varghese N."/>
            <person name="Submissions S."/>
        </authorList>
    </citation>
    <scope>NUCLEOTIDE SEQUENCE [LARGE SCALE GENOMIC DNA]</scope>
    <source>
        <strain evidence="7">DSM 12126</strain>
    </source>
</reference>
<feature type="region of interest" description="Disordered" evidence="3">
    <location>
        <begin position="186"/>
        <end position="225"/>
    </location>
</feature>
<feature type="binding site" evidence="2">
    <location>
        <position position="343"/>
    </location>
    <ligand>
        <name>Mg(2+)</name>
        <dbReference type="ChEBI" id="CHEBI:18420"/>
        <note>catalytic</note>
    </ligand>
</feature>
<protein>
    <submittedName>
        <fullName evidence="6">Endonuclease G</fullName>
    </submittedName>
</protein>
<evidence type="ECO:0000256" key="3">
    <source>
        <dbReference type="SAM" id="MobiDB-lite"/>
    </source>
</evidence>
<evidence type="ECO:0000313" key="6">
    <source>
        <dbReference type="EMBL" id="SMC97846.1"/>
    </source>
</evidence>
<dbReference type="Gene3D" id="3.40.570.10">
    <property type="entry name" value="Extracellular Endonuclease, subunit A"/>
    <property type="match status" value="1"/>
</dbReference>
<dbReference type="PANTHER" id="PTHR13966:SF5">
    <property type="entry name" value="ENDONUCLEASE G, MITOCHONDRIAL"/>
    <property type="match status" value="1"/>
</dbReference>
<dbReference type="GO" id="GO:0016787">
    <property type="term" value="F:hydrolase activity"/>
    <property type="evidence" value="ECO:0007669"/>
    <property type="project" value="InterPro"/>
</dbReference>
<gene>
    <name evidence="6" type="ORF">SAMN04488524_3920</name>
</gene>